<evidence type="ECO:0000313" key="2">
    <source>
        <dbReference type="Proteomes" id="UP001055811"/>
    </source>
</evidence>
<sequence length="77" mass="8808">MLPLQTSQDLQPTSQELQPTSQELQPPIYNRDRLLDSVPRSAIELCPISDGFCQIRISILVTLITVNQRDVQYQKLL</sequence>
<dbReference type="EMBL" id="CM042010">
    <property type="protein sequence ID" value="KAI3778630.1"/>
    <property type="molecule type" value="Genomic_DNA"/>
</dbReference>
<name>A0ACB9G6E0_CICIN</name>
<dbReference type="Proteomes" id="UP001055811">
    <property type="component" value="Linkage Group LG02"/>
</dbReference>
<reference evidence="1 2" key="2">
    <citation type="journal article" date="2022" name="Mol. Ecol. Resour.">
        <title>The genomes of chicory, endive, great burdock and yacon provide insights into Asteraceae paleo-polyploidization history and plant inulin production.</title>
        <authorList>
            <person name="Fan W."/>
            <person name="Wang S."/>
            <person name="Wang H."/>
            <person name="Wang A."/>
            <person name="Jiang F."/>
            <person name="Liu H."/>
            <person name="Zhao H."/>
            <person name="Xu D."/>
            <person name="Zhang Y."/>
        </authorList>
    </citation>
    <scope>NUCLEOTIDE SEQUENCE [LARGE SCALE GENOMIC DNA]</scope>
    <source>
        <strain evidence="2">cv. Punajuju</strain>
        <tissue evidence="1">Leaves</tissue>
    </source>
</reference>
<evidence type="ECO:0000313" key="1">
    <source>
        <dbReference type="EMBL" id="KAI3778630.1"/>
    </source>
</evidence>
<reference evidence="2" key="1">
    <citation type="journal article" date="2022" name="Mol. Ecol. Resour.">
        <title>The genomes of chicory, endive, great burdock and yacon provide insights into Asteraceae palaeo-polyploidization history and plant inulin production.</title>
        <authorList>
            <person name="Fan W."/>
            <person name="Wang S."/>
            <person name="Wang H."/>
            <person name="Wang A."/>
            <person name="Jiang F."/>
            <person name="Liu H."/>
            <person name="Zhao H."/>
            <person name="Xu D."/>
            <person name="Zhang Y."/>
        </authorList>
    </citation>
    <scope>NUCLEOTIDE SEQUENCE [LARGE SCALE GENOMIC DNA]</scope>
    <source>
        <strain evidence="2">cv. Punajuju</strain>
    </source>
</reference>
<organism evidence="1 2">
    <name type="scientific">Cichorium intybus</name>
    <name type="common">Chicory</name>
    <dbReference type="NCBI Taxonomy" id="13427"/>
    <lineage>
        <taxon>Eukaryota</taxon>
        <taxon>Viridiplantae</taxon>
        <taxon>Streptophyta</taxon>
        <taxon>Embryophyta</taxon>
        <taxon>Tracheophyta</taxon>
        <taxon>Spermatophyta</taxon>
        <taxon>Magnoliopsida</taxon>
        <taxon>eudicotyledons</taxon>
        <taxon>Gunneridae</taxon>
        <taxon>Pentapetalae</taxon>
        <taxon>asterids</taxon>
        <taxon>campanulids</taxon>
        <taxon>Asterales</taxon>
        <taxon>Asteraceae</taxon>
        <taxon>Cichorioideae</taxon>
        <taxon>Cichorieae</taxon>
        <taxon>Cichoriinae</taxon>
        <taxon>Cichorium</taxon>
    </lineage>
</organism>
<protein>
    <submittedName>
        <fullName evidence="1">Uncharacterized protein</fullName>
    </submittedName>
</protein>
<proteinExistence type="predicted"/>
<comment type="caution">
    <text evidence="1">The sequence shown here is derived from an EMBL/GenBank/DDBJ whole genome shotgun (WGS) entry which is preliminary data.</text>
</comment>
<gene>
    <name evidence="1" type="ORF">L2E82_08011</name>
</gene>
<accession>A0ACB9G6E0</accession>
<keyword evidence="2" id="KW-1185">Reference proteome</keyword>